<keyword evidence="5" id="KW-0997">Cell inner membrane</keyword>
<dbReference type="Gene3D" id="3.55.40.10">
    <property type="entry name" value="minor pseudopilin epsh domain"/>
    <property type="match status" value="1"/>
</dbReference>
<dbReference type="InterPro" id="IPR002416">
    <property type="entry name" value="T2SS_protein-GspH"/>
</dbReference>
<comment type="subcellular location">
    <subcellularLocation>
        <location evidence="1">Cell inner membrane</location>
        <topology evidence="1">Single-pass membrane protein</topology>
    </subcellularLocation>
</comment>
<evidence type="ECO:0000256" key="2">
    <source>
        <dbReference type="ARBA" id="ARBA00021549"/>
    </source>
</evidence>
<evidence type="ECO:0000256" key="9">
    <source>
        <dbReference type="ARBA" id="ARBA00025772"/>
    </source>
</evidence>
<dbReference type="NCBIfam" id="TIGR02532">
    <property type="entry name" value="IV_pilin_GFxxxE"/>
    <property type="match status" value="1"/>
</dbReference>
<feature type="domain" description="General secretion pathway GspH" evidence="12">
    <location>
        <begin position="43"/>
        <end position="165"/>
    </location>
</feature>
<comment type="caution">
    <text evidence="13">The sequence shown here is derived from an EMBL/GenBank/DDBJ whole genome shotgun (WGS) entry which is preliminary data.</text>
</comment>
<evidence type="ECO:0000256" key="4">
    <source>
        <dbReference type="ARBA" id="ARBA00022481"/>
    </source>
</evidence>
<keyword evidence="14" id="KW-1185">Reference proteome</keyword>
<gene>
    <name evidence="13" type="primary">gspH</name>
    <name evidence="13" type="ORF">DNK34_24060</name>
</gene>
<keyword evidence="3" id="KW-1003">Cell membrane</keyword>
<evidence type="ECO:0000259" key="12">
    <source>
        <dbReference type="Pfam" id="PF12019"/>
    </source>
</evidence>
<evidence type="ECO:0000256" key="5">
    <source>
        <dbReference type="ARBA" id="ARBA00022519"/>
    </source>
</evidence>
<dbReference type="PRINTS" id="PR00885">
    <property type="entry name" value="BCTERIALGSPH"/>
</dbReference>
<dbReference type="InterPro" id="IPR049875">
    <property type="entry name" value="TypeII_GspH"/>
</dbReference>
<reference evidence="13 14" key="1">
    <citation type="submission" date="2018-06" db="EMBL/GenBank/DDBJ databases">
        <title>Three novel Pseudomonas species isolated from symptomatic oak.</title>
        <authorList>
            <person name="Bueno-Gonzalez V."/>
            <person name="Brady C."/>
        </authorList>
    </citation>
    <scope>NUCLEOTIDE SEQUENCE [LARGE SCALE GENOMIC DNA]</scope>
    <source>
        <strain evidence="13 14">P26B</strain>
    </source>
</reference>
<dbReference type="Pfam" id="PF07963">
    <property type="entry name" value="N_methyl"/>
    <property type="match status" value="1"/>
</dbReference>
<dbReference type="SUPFAM" id="SSF54523">
    <property type="entry name" value="Pili subunits"/>
    <property type="match status" value="1"/>
</dbReference>
<evidence type="ECO:0000256" key="7">
    <source>
        <dbReference type="ARBA" id="ARBA00022989"/>
    </source>
</evidence>
<keyword evidence="4" id="KW-0488">Methylation</keyword>
<dbReference type="EMBL" id="QJUM01000043">
    <property type="protein sequence ID" value="TBU99725.1"/>
    <property type="molecule type" value="Genomic_DNA"/>
</dbReference>
<evidence type="ECO:0000256" key="3">
    <source>
        <dbReference type="ARBA" id="ARBA00022475"/>
    </source>
</evidence>
<protein>
    <recommendedName>
        <fullName evidence="2">Type II secretion system protein H</fullName>
    </recommendedName>
    <alternativeName>
        <fullName evidence="10">General secretion pathway protein H</fullName>
    </alternativeName>
</protein>
<accession>A0ABY1Z1I1</accession>
<organism evidence="13 14">
    <name type="scientific">Phytopseudomonas dryadis</name>
    <dbReference type="NCBI Taxonomy" id="2487520"/>
    <lineage>
        <taxon>Bacteria</taxon>
        <taxon>Pseudomonadati</taxon>
        <taxon>Pseudomonadota</taxon>
        <taxon>Gammaproteobacteria</taxon>
        <taxon>Pseudomonadales</taxon>
        <taxon>Pseudomonadaceae</taxon>
        <taxon>Phytopseudomonas</taxon>
    </lineage>
</organism>
<dbReference type="Pfam" id="PF12019">
    <property type="entry name" value="GspH"/>
    <property type="match status" value="1"/>
</dbReference>
<evidence type="ECO:0000256" key="6">
    <source>
        <dbReference type="ARBA" id="ARBA00022692"/>
    </source>
</evidence>
<name>A0ABY1Z1I1_9GAMM</name>
<evidence type="ECO:0000256" key="11">
    <source>
        <dbReference type="SAM" id="MobiDB-lite"/>
    </source>
</evidence>
<evidence type="ECO:0000256" key="8">
    <source>
        <dbReference type="ARBA" id="ARBA00023136"/>
    </source>
</evidence>
<keyword evidence="6" id="KW-0812">Transmembrane</keyword>
<feature type="region of interest" description="Disordered" evidence="11">
    <location>
        <begin position="117"/>
        <end position="139"/>
    </location>
</feature>
<evidence type="ECO:0000256" key="10">
    <source>
        <dbReference type="ARBA" id="ARBA00030775"/>
    </source>
</evidence>
<evidence type="ECO:0000313" key="14">
    <source>
        <dbReference type="Proteomes" id="UP000291334"/>
    </source>
</evidence>
<dbReference type="InterPro" id="IPR022346">
    <property type="entry name" value="T2SS_GspH"/>
</dbReference>
<evidence type="ECO:0000313" key="13">
    <source>
        <dbReference type="EMBL" id="TBU99725.1"/>
    </source>
</evidence>
<sequence length="181" mass="19811">MMRRAQGFTLIELLVVLVIIGCLVSVAVLATGNPSSGRQLREEADRLAALMTLLVDEAVLEGREYGLLLDADSYQVLVHDNLSETWSRDSSRTRHAMPGWMRMELKLDGEALVLPALATPEDSPGGTNRSSDEEPLAPQLLFLSSGELSPFTLRLEERERAGSAYALASDGYQLPRPEATQ</sequence>
<dbReference type="InterPro" id="IPR045584">
    <property type="entry name" value="Pilin-like"/>
</dbReference>
<dbReference type="NCBIfam" id="TIGR01708">
    <property type="entry name" value="typeII_sec_gspH"/>
    <property type="match status" value="1"/>
</dbReference>
<comment type="similarity">
    <text evidence="9">Belongs to the GSP H family.</text>
</comment>
<keyword evidence="7" id="KW-1133">Transmembrane helix</keyword>
<keyword evidence="8" id="KW-0472">Membrane</keyword>
<evidence type="ECO:0000256" key="1">
    <source>
        <dbReference type="ARBA" id="ARBA00004377"/>
    </source>
</evidence>
<dbReference type="Proteomes" id="UP000291334">
    <property type="component" value="Unassembled WGS sequence"/>
</dbReference>
<proteinExistence type="inferred from homology"/>
<dbReference type="InterPro" id="IPR012902">
    <property type="entry name" value="N_methyl_site"/>
</dbReference>